<accession>A0ABW9Y4F3</accession>
<dbReference type="GO" id="GO:0032259">
    <property type="term" value="P:methylation"/>
    <property type="evidence" value="ECO:0007669"/>
    <property type="project" value="UniProtKB-KW"/>
</dbReference>
<gene>
    <name evidence="2" type="ORF">GU920_05995</name>
</gene>
<dbReference type="SUPFAM" id="SSF53335">
    <property type="entry name" value="S-adenosyl-L-methionine-dependent methyltransferases"/>
    <property type="match status" value="1"/>
</dbReference>
<dbReference type="InterPro" id="IPR029063">
    <property type="entry name" value="SAM-dependent_MTases_sf"/>
</dbReference>
<name>A0ABW9Y4F3_9RHOB</name>
<keyword evidence="2" id="KW-0489">Methyltransferase</keyword>
<evidence type="ECO:0000259" key="1">
    <source>
        <dbReference type="Pfam" id="PF05050"/>
    </source>
</evidence>
<reference evidence="3" key="1">
    <citation type="submission" date="2020-01" db="EMBL/GenBank/DDBJ databases">
        <title>Sphingomonas sp. strain CSW-10.</title>
        <authorList>
            <person name="Chen W.-M."/>
        </authorList>
    </citation>
    <scope>NUCLEOTIDE SEQUENCE [LARGE SCALE GENOMIC DNA]</scope>
    <source>
        <strain evidence="3">CCP-1</strain>
    </source>
</reference>
<dbReference type="GO" id="GO:0008168">
    <property type="term" value="F:methyltransferase activity"/>
    <property type="evidence" value="ECO:0007669"/>
    <property type="project" value="UniProtKB-KW"/>
</dbReference>
<keyword evidence="3" id="KW-1185">Reference proteome</keyword>
<dbReference type="EMBL" id="JAAATW010000001">
    <property type="protein sequence ID" value="NBE07079.1"/>
    <property type="molecule type" value="Genomic_DNA"/>
</dbReference>
<dbReference type="InterPro" id="IPR053188">
    <property type="entry name" value="FkbM_Methyltransferase"/>
</dbReference>
<protein>
    <submittedName>
        <fullName evidence="2">FkbM family methyltransferase</fullName>
    </submittedName>
</protein>
<dbReference type="InterPro" id="IPR006342">
    <property type="entry name" value="FkbM_mtfrase"/>
</dbReference>
<dbReference type="RefSeq" id="WP_161766024.1">
    <property type="nucleotide sequence ID" value="NZ_JAAATW010000001.1"/>
</dbReference>
<dbReference type="Gene3D" id="3.40.50.150">
    <property type="entry name" value="Vaccinia Virus protein VP39"/>
    <property type="match status" value="1"/>
</dbReference>
<dbReference type="Pfam" id="PF05050">
    <property type="entry name" value="Methyltransf_21"/>
    <property type="match status" value="1"/>
</dbReference>
<keyword evidence="2" id="KW-0808">Transferase</keyword>
<sequence>MYLVRYYAKRLQTLRGRTIVHVGAHKGQEAALYERWGAARVIWVEADPDTARSLRANLAARSGQGEGWLARLLRFPPTHHQVIEALIGDEDGKPTDFFVFCNDGQSSSIFRKAQLEEDRHANVKETGQVRQLAMRRLDTLLPESGIPLNSVDILALDVQGAELLCLKGASALLGHIHLLEAEVSLLRWYEGGVLLPELDAWLREKGFHRRTWVRRRMMNAVYRNGRRSR</sequence>
<organism evidence="2 3">
    <name type="scientific">Paragemmobacter ruber</name>
    <dbReference type="NCBI Taxonomy" id="1985673"/>
    <lineage>
        <taxon>Bacteria</taxon>
        <taxon>Pseudomonadati</taxon>
        <taxon>Pseudomonadota</taxon>
        <taxon>Alphaproteobacteria</taxon>
        <taxon>Rhodobacterales</taxon>
        <taxon>Paracoccaceae</taxon>
        <taxon>Paragemmobacter</taxon>
    </lineage>
</organism>
<comment type="caution">
    <text evidence="2">The sequence shown here is derived from an EMBL/GenBank/DDBJ whole genome shotgun (WGS) entry which is preliminary data.</text>
</comment>
<dbReference type="PANTHER" id="PTHR36973:SF4">
    <property type="entry name" value="NODULATION PROTEIN"/>
    <property type="match status" value="1"/>
</dbReference>
<dbReference type="NCBIfam" id="TIGR01444">
    <property type="entry name" value="fkbM_fam"/>
    <property type="match status" value="1"/>
</dbReference>
<evidence type="ECO:0000313" key="3">
    <source>
        <dbReference type="Proteomes" id="UP001517376"/>
    </source>
</evidence>
<proteinExistence type="predicted"/>
<dbReference type="PANTHER" id="PTHR36973">
    <property type="entry name" value="SLL1456 PROTEIN-RELATED"/>
    <property type="match status" value="1"/>
</dbReference>
<feature type="domain" description="Methyltransferase FkbM" evidence="1">
    <location>
        <begin position="21"/>
        <end position="208"/>
    </location>
</feature>
<evidence type="ECO:0000313" key="2">
    <source>
        <dbReference type="EMBL" id="NBE07079.1"/>
    </source>
</evidence>
<dbReference type="Proteomes" id="UP001517376">
    <property type="component" value="Unassembled WGS sequence"/>
</dbReference>